<feature type="domain" description="Gfo/Idh/MocA-like oxidoreductase N-terminal" evidence="2">
    <location>
        <begin position="7"/>
        <end position="123"/>
    </location>
</feature>
<dbReference type="PANTHER" id="PTHR43818">
    <property type="entry name" value="BCDNA.GH03377"/>
    <property type="match status" value="1"/>
</dbReference>
<dbReference type="InterPro" id="IPR000683">
    <property type="entry name" value="Gfo/Idh/MocA-like_OxRdtase_N"/>
</dbReference>
<evidence type="ECO:0000313" key="4">
    <source>
        <dbReference type="Proteomes" id="UP000325576"/>
    </source>
</evidence>
<feature type="non-terminal residue" evidence="3">
    <location>
        <position position="126"/>
    </location>
</feature>
<dbReference type="GO" id="GO:0016491">
    <property type="term" value="F:oxidoreductase activity"/>
    <property type="evidence" value="ECO:0007669"/>
    <property type="project" value="UniProtKB-KW"/>
</dbReference>
<gene>
    <name evidence="3" type="ORF">BS297_05500</name>
</gene>
<evidence type="ECO:0000256" key="1">
    <source>
        <dbReference type="ARBA" id="ARBA00023002"/>
    </source>
</evidence>
<dbReference type="Gene3D" id="3.40.50.720">
    <property type="entry name" value="NAD(P)-binding Rossmann-like Domain"/>
    <property type="match status" value="1"/>
</dbReference>
<dbReference type="PANTHER" id="PTHR43818:SF11">
    <property type="entry name" value="BCDNA.GH03377"/>
    <property type="match status" value="1"/>
</dbReference>
<dbReference type="Pfam" id="PF01408">
    <property type="entry name" value="GFO_IDH_MocA"/>
    <property type="match status" value="1"/>
</dbReference>
<evidence type="ECO:0000313" key="3">
    <source>
        <dbReference type="EMBL" id="KAB2586393.1"/>
    </source>
</evidence>
<reference evidence="3 4" key="1">
    <citation type="journal article" date="2017" name="Poromechanics V (2013)">
        <title>Genomic Characterization of the Arsenic-Tolerant Actinobacterium, &lt;i&gt;Rhodococcus erythropolis&lt;/i&gt; S43.</title>
        <authorList>
            <person name="Retamal-Morales G."/>
            <person name="Mehnert M."/>
            <person name="Schwabe R."/>
            <person name="Tischler D."/>
            <person name="Schloemann M."/>
            <person name="Levican G.J."/>
        </authorList>
    </citation>
    <scope>NUCLEOTIDE SEQUENCE [LARGE SCALE GENOMIC DNA]</scope>
    <source>
        <strain evidence="3 4">S43</strain>
    </source>
</reference>
<proteinExistence type="predicted"/>
<dbReference type="SUPFAM" id="SSF51735">
    <property type="entry name" value="NAD(P)-binding Rossmann-fold domains"/>
    <property type="match status" value="1"/>
</dbReference>
<name>A0A5N5E8H2_RHOER</name>
<dbReference type="EMBL" id="MRBO01000199">
    <property type="protein sequence ID" value="KAB2586393.1"/>
    <property type="molecule type" value="Genomic_DNA"/>
</dbReference>
<dbReference type="InterPro" id="IPR036291">
    <property type="entry name" value="NAD(P)-bd_dom_sf"/>
</dbReference>
<sequence>MSDNQDLRIAVLGVGIMGADHVDRITNKIGGARVTVVNDYSLARAEEIAALTPGSRVVVDPFDAIAAEDVDAVVLATPGPTHEKQVLACLEAGKPVLCEKPLTTDADSSLAIVKAEAALGKKLIQV</sequence>
<comment type="caution">
    <text evidence="3">The sequence shown here is derived from an EMBL/GenBank/DDBJ whole genome shotgun (WGS) entry which is preliminary data.</text>
</comment>
<organism evidence="3 4">
    <name type="scientific">Rhodococcus erythropolis</name>
    <name type="common">Arthrobacter picolinophilus</name>
    <dbReference type="NCBI Taxonomy" id="1833"/>
    <lineage>
        <taxon>Bacteria</taxon>
        <taxon>Bacillati</taxon>
        <taxon>Actinomycetota</taxon>
        <taxon>Actinomycetes</taxon>
        <taxon>Mycobacteriales</taxon>
        <taxon>Nocardiaceae</taxon>
        <taxon>Rhodococcus</taxon>
        <taxon>Rhodococcus erythropolis group</taxon>
    </lineage>
</organism>
<dbReference type="GO" id="GO:0000166">
    <property type="term" value="F:nucleotide binding"/>
    <property type="evidence" value="ECO:0007669"/>
    <property type="project" value="InterPro"/>
</dbReference>
<dbReference type="AlphaFoldDB" id="A0A5N5E8H2"/>
<protein>
    <submittedName>
        <fullName evidence="3">Inositol 2-dehydrogenase</fullName>
    </submittedName>
</protein>
<accession>A0A5N5E8H2</accession>
<dbReference type="InterPro" id="IPR050463">
    <property type="entry name" value="Gfo/Idh/MocA_oxidrdct_glycsds"/>
</dbReference>
<keyword evidence="1" id="KW-0560">Oxidoreductase</keyword>
<dbReference type="Proteomes" id="UP000325576">
    <property type="component" value="Unassembled WGS sequence"/>
</dbReference>
<evidence type="ECO:0000259" key="2">
    <source>
        <dbReference type="Pfam" id="PF01408"/>
    </source>
</evidence>